<name>A0A5K1K0S8_9APHY</name>
<reference evidence="1" key="1">
    <citation type="submission" date="2019-10" db="EMBL/GenBank/DDBJ databases">
        <authorList>
            <person name="Nor Muhammad N."/>
        </authorList>
    </citation>
    <scope>NUCLEOTIDE SEQUENCE</scope>
</reference>
<gene>
    <name evidence="1" type="primary">Q00903</name>
</gene>
<accession>A0A5K1K0S8</accession>
<dbReference type="EMBL" id="LR727399">
    <property type="protein sequence ID" value="VWO99103.1"/>
    <property type="molecule type" value="Genomic_DNA"/>
</dbReference>
<protein>
    <submittedName>
        <fullName evidence="1">Beta-glucosidase (EC)</fullName>
        <ecNumber evidence="1">3.2.1.21</ecNumber>
    </submittedName>
</protein>
<keyword evidence="1" id="KW-0326">Glycosidase</keyword>
<organism evidence="1">
    <name type="scientific">Ganoderma boninense</name>
    <dbReference type="NCBI Taxonomy" id="34458"/>
    <lineage>
        <taxon>Eukaryota</taxon>
        <taxon>Fungi</taxon>
        <taxon>Dikarya</taxon>
        <taxon>Basidiomycota</taxon>
        <taxon>Agaricomycotina</taxon>
        <taxon>Agaricomycetes</taxon>
        <taxon>Polyporales</taxon>
        <taxon>Polyporaceae</taxon>
        <taxon>Ganoderma</taxon>
    </lineage>
</organism>
<dbReference type="AlphaFoldDB" id="A0A5K1K0S8"/>
<sequence length="77" mass="8721">MEPDWVEKGQEFCRFHLGGSQKEANVELDQQHSPDETLTKFASKIAGSTQLDPKSGTSQRRAWINLRVIWLAMMMAG</sequence>
<dbReference type="GO" id="GO:0008422">
    <property type="term" value="F:beta-glucosidase activity"/>
    <property type="evidence" value="ECO:0007669"/>
    <property type="project" value="UniProtKB-EC"/>
</dbReference>
<dbReference type="EC" id="3.2.1.21" evidence="1"/>
<keyword evidence="1" id="KW-0378">Hydrolase</keyword>
<evidence type="ECO:0000313" key="1">
    <source>
        <dbReference type="EMBL" id="VWO99103.1"/>
    </source>
</evidence>
<proteinExistence type="predicted"/>